<evidence type="ECO:0000256" key="8">
    <source>
        <dbReference type="SAM" id="Phobius"/>
    </source>
</evidence>
<keyword evidence="6 8" id="KW-0472">Membrane</keyword>
<dbReference type="Gene3D" id="1.20.1250.20">
    <property type="entry name" value="MFS general substrate transporter like domains"/>
    <property type="match status" value="1"/>
</dbReference>
<name>A0AAV1EE81_OLDCO</name>
<evidence type="ECO:0000256" key="3">
    <source>
        <dbReference type="ARBA" id="ARBA00022448"/>
    </source>
</evidence>
<keyword evidence="10" id="KW-1185">Reference proteome</keyword>
<evidence type="ECO:0000256" key="2">
    <source>
        <dbReference type="ARBA" id="ARBA00007015"/>
    </source>
</evidence>
<dbReference type="GO" id="GO:0016020">
    <property type="term" value="C:membrane"/>
    <property type="evidence" value="ECO:0007669"/>
    <property type="project" value="UniProtKB-SubCell"/>
</dbReference>
<feature type="transmembrane region" description="Helical" evidence="8">
    <location>
        <begin position="451"/>
        <end position="475"/>
    </location>
</feature>
<feature type="transmembrane region" description="Helical" evidence="8">
    <location>
        <begin position="163"/>
        <end position="183"/>
    </location>
</feature>
<dbReference type="EMBL" id="OX459126">
    <property type="protein sequence ID" value="CAI9118001.1"/>
    <property type="molecule type" value="Genomic_DNA"/>
</dbReference>
<feature type="transmembrane region" description="Helical" evidence="8">
    <location>
        <begin position="487"/>
        <end position="507"/>
    </location>
</feature>
<dbReference type="Pfam" id="PF03092">
    <property type="entry name" value="BT1"/>
    <property type="match status" value="1"/>
</dbReference>
<feature type="transmembrane region" description="Helical" evidence="8">
    <location>
        <begin position="230"/>
        <end position="253"/>
    </location>
</feature>
<evidence type="ECO:0000256" key="4">
    <source>
        <dbReference type="ARBA" id="ARBA00022692"/>
    </source>
</evidence>
<reference evidence="9" key="1">
    <citation type="submission" date="2023-03" db="EMBL/GenBank/DDBJ databases">
        <authorList>
            <person name="Julca I."/>
        </authorList>
    </citation>
    <scope>NUCLEOTIDE SEQUENCE</scope>
</reference>
<keyword evidence="5 8" id="KW-1133">Transmembrane helix</keyword>
<comment type="similarity">
    <text evidence="7">Belongs to the major facilitator superfamily. Phosphate:H(+) symporter (TC 2.A.1.9) family.</text>
</comment>
<proteinExistence type="inferred from homology"/>
<keyword evidence="4 8" id="KW-0812">Transmembrane</keyword>
<evidence type="ECO:0000256" key="7">
    <source>
        <dbReference type="ARBA" id="ARBA00044504"/>
    </source>
</evidence>
<organism evidence="9 10">
    <name type="scientific">Oldenlandia corymbosa var. corymbosa</name>
    <dbReference type="NCBI Taxonomy" id="529605"/>
    <lineage>
        <taxon>Eukaryota</taxon>
        <taxon>Viridiplantae</taxon>
        <taxon>Streptophyta</taxon>
        <taxon>Embryophyta</taxon>
        <taxon>Tracheophyta</taxon>
        <taxon>Spermatophyta</taxon>
        <taxon>Magnoliopsida</taxon>
        <taxon>eudicotyledons</taxon>
        <taxon>Gunneridae</taxon>
        <taxon>Pentapetalae</taxon>
        <taxon>asterids</taxon>
        <taxon>lamiids</taxon>
        <taxon>Gentianales</taxon>
        <taxon>Rubiaceae</taxon>
        <taxon>Rubioideae</taxon>
        <taxon>Spermacoceae</taxon>
        <taxon>Hedyotis-Oldenlandia complex</taxon>
        <taxon>Oldenlandia</taxon>
    </lineage>
</organism>
<feature type="transmembrane region" description="Helical" evidence="8">
    <location>
        <begin position="383"/>
        <end position="403"/>
    </location>
</feature>
<comment type="similarity">
    <text evidence="2">Belongs to the major facilitator superfamily. Folate-biopterin transporter (TC 2.A.71) family.</text>
</comment>
<keyword evidence="3" id="KW-0813">Transport</keyword>
<dbReference type="InterPro" id="IPR004324">
    <property type="entry name" value="FBT"/>
</dbReference>
<gene>
    <name evidence="9" type="ORF">OLC1_LOCUS23978</name>
</gene>
<dbReference type="AlphaFoldDB" id="A0AAV1EE81"/>
<sequence length="555" mass="61386">MVCTLIPNYGISFCLKIKSSRRDLRNQSCYHSKSRILSLQQQNPNKNVSVNKYWRRLKPPHILNPEEIEVPPQNVSKRGVFEKENGNLQKGFQQMLVLCGFGYWVNGFRCFPWLGLNFHMANNLSMEPSTLQLVQNIGNLPMVVKPLYGILSDALYIGGAHRIPYISIGVFIQVLSWGLLALMPVAREALPVLVACVLLGNLGASIAEVSKDALVAEYGQKNKIPALQSYAFTASATGGVLGNLLGGFCLMRVKQPMPMFLTFAALLALQLATIVMTKEESLGLPQTSISSVARGTILESIRKQCSDLVVVVRRDNISRPLLWIISSIVMVPVLSGSIFCYQTQCLNLDPSVIGMSKVTGQLILFVLTVLYDRFWKNLPMRKLVGVLQIVYASTVILDLILVKQVNLTLGIPNERFVFCFSAVAETLAQFKLLPFHVLFANLAPAGCEGSLMSFFTSALCLSSIMSGFLGVGLASVLGVTSGDYSNLPIGICIQFLAALLPLLWIDLVPNTETAVGKGTKLRRSKRNRRNRTGRRLAFDPIHHPYRQERAPDIRR</sequence>
<feature type="transmembrane region" description="Helical" evidence="8">
    <location>
        <begin position="321"/>
        <end position="339"/>
    </location>
</feature>
<evidence type="ECO:0000313" key="10">
    <source>
        <dbReference type="Proteomes" id="UP001161247"/>
    </source>
</evidence>
<evidence type="ECO:0000256" key="5">
    <source>
        <dbReference type="ARBA" id="ARBA00022989"/>
    </source>
</evidence>
<dbReference type="PANTHER" id="PTHR31585">
    <property type="entry name" value="FOLATE-BIOPTERIN TRANSPORTER 1, CHLOROPLASTIC"/>
    <property type="match status" value="1"/>
</dbReference>
<dbReference type="Proteomes" id="UP001161247">
    <property type="component" value="Chromosome 9"/>
</dbReference>
<dbReference type="InterPro" id="IPR036259">
    <property type="entry name" value="MFS_trans_sf"/>
</dbReference>
<dbReference type="PANTHER" id="PTHR31585:SF12">
    <property type="entry name" value="FOLATE-BIOPTERIN TRANSPORTER 9, CHLOROPLASTIC-RELATED"/>
    <property type="match status" value="1"/>
</dbReference>
<comment type="subcellular location">
    <subcellularLocation>
        <location evidence="1">Membrane</location>
        <topology evidence="1">Multi-pass membrane protein</topology>
    </subcellularLocation>
</comment>
<evidence type="ECO:0000313" key="9">
    <source>
        <dbReference type="EMBL" id="CAI9118001.1"/>
    </source>
</evidence>
<accession>A0AAV1EE81</accession>
<evidence type="ECO:0000256" key="6">
    <source>
        <dbReference type="ARBA" id="ARBA00023136"/>
    </source>
</evidence>
<feature type="transmembrane region" description="Helical" evidence="8">
    <location>
        <begin position="351"/>
        <end position="371"/>
    </location>
</feature>
<feature type="transmembrane region" description="Helical" evidence="8">
    <location>
        <begin position="189"/>
        <end position="209"/>
    </location>
</feature>
<dbReference type="InterPro" id="IPR039309">
    <property type="entry name" value="BT1"/>
</dbReference>
<protein>
    <submittedName>
        <fullName evidence="9">OLC1v1019501C2</fullName>
    </submittedName>
</protein>
<evidence type="ECO:0000256" key="1">
    <source>
        <dbReference type="ARBA" id="ARBA00004141"/>
    </source>
</evidence>
<dbReference type="SUPFAM" id="SSF103473">
    <property type="entry name" value="MFS general substrate transporter"/>
    <property type="match status" value="1"/>
</dbReference>
<dbReference type="NCBIfam" id="TIGR00788">
    <property type="entry name" value="fbt"/>
    <property type="match status" value="1"/>
</dbReference>